<evidence type="ECO:0000256" key="1">
    <source>
        <dbReference type="SAM" id="SignalP"/>
    </source>
</evidence>
<organism evidence="2 3">
    <name type="scientific">Alteromonas alba</name>
    <dbReference type="NCBI Taxonomy" id="2079529"/>
    <lineage>
        <taxon>Bacteria</taxon>
        <taxon>Pseudomonadati</taxon>
        <taxon>Pseudomonadota</taxon>
        <taxon>Gammaproteobacteria</taxon>
        <taxon>Alteromonadales</taxon>
        <taxon>Alteromonadaceae</taxon>
        <taxon>Alteromonas/Salinimonas group</taxon>
        <taxon>Alteromonas</taxon>
    </lineage>
</organism>
<name>A0A2S9V540_9ALTE</name>
<dbReference type="AlphaFoldDB" id="A0A2S9V540"/>
<reference evidence="3" key="1">
    <citation type="journal article" date="2020" name="Int. J. Syst. Evol. Microbiol.">
        <title>Alteromonas alba sp. nov., a marine bacterium isolated from the seawater of the West Pacific Ocean.</title>
        <authorList>
            <person name="Sun C."/>
            <person name="Wu Y.-H."/>
            <person name="Xamxidin M."/>
            <person name="Cheng H."/>
            <person name="Xu X.-W."/>
        </authorList>
    </citation>
    <scope>NUCLEOTIDE SEQUENCE [LARGE SCALE GENOMIC DNA]</scope>
    <source>
        <strain evidence="3">190</strain>
    </source>
</reference>
<comment type="caution">
    <text evidence="2">The sequence shown here is derived from an EMBL/GenBank/DDBJ whole genome shotgun (WGS) entry which is preliminary data.</text>
</comment>
<evidence type="ECO:0008006" key="4">
    <source>
        <dbReference type="Google" id="ProtNLM"/>
    </source>
</evidence>
<dbReference type="EMBL" id="PVNP01000204">
    <property type="protein sequence ID" value="PRO71568.1"/>
    <property type="molecule type" value="Genomic_DNA"/>
</dbReference>
<evidence type="ECO:0000313" key="3">
    <source>
        <dbReference type="Proteomes" id="UP000238949"/>
    </source>
</evidence>
<protein>
    <recommendedName>
        <fullName evidence="4">GlyGly-CTERM sorting domain-containing protein</fullName>
    </recommendedName>
</protein>
<dbReference type="NCBIfam" id="NF038116">
    <property type="entry name" value="Sden1266_dom"/>
    <property type="match status" value="1"/>
</dbReference>
<proteinExistence type="predicted"/>
<feature type="signal peptide" evidence="1">
    <location>
        <begin position="1"/>
        <end position="26"/>
    </location>
</feature>
<keyword evidence="3" id="KW-1185">Reference proteome</keyword>
<accession>A0A2S9V540</accession>
<gene>
    <name evidence="2" type="ORF">C6Y40_21755</name>
</gene>
<evidence type="ECO:0000313" key="2">
    <source>
        <dbReference type="EMBL" id="PRO71568.1"/>
    </source>
</evidence>
<feature type="chain" id="PRO_5015562652" description="GlyGly-CTERM sorting domain-containing protein" evidence="1">
    <location>
        <begin position="27"/>
        <end position="232"/>
    </location>
</feature>
<keyword evidence="1" id="KW-0732">Signal</keyword>
<dbReference type="OrthoDB" id="6322244at2"/>
<sequence>MKNQRVTQTILAATLMSLSFIAFSSAASGKEVAVSETINTPELNAADNVPTRVKKKDLSSIAGKSGEQFRTATHSVDYWFYDAWMTLYTDRDYDGYYASFDLEFDADTNYYQAPVYAIVYLGTNDYYEAFHVTSVFNLYSDSSDDSVLLESELVSGYPSNDYDILIELIDAQTDQVLATIDAYEDADLSYQSMESFDYDRPVTSEVVVETHAGSWSMWMSLGLLGLILWRRR</sequence>
<dbReference type="RefSeq" id="WP_105936494.1">
    <property type="nucleotide sequence ID" value="NZ_PVNP01000204.1"/>
</dbReference>
<dbReference type="Proteomes" id="UP000238949">
    <property type="component" value="Unassembled WGS sequence"/>
</dbReference>